<dbReference type="InterPro" id="IPR001763">
    <property type="entry name" value="Rhodanese-like_dom"/>
</dbReference>
<dbReference type="SMART" id="SM00450">
    <property type="entry name" value="RHOD"/>
    <property type="match status" value="1"/>
</dbReference>
<reference evidence="4 5" key="1">
    <citation type="submission" date="2020-08" db="EMBL/GenBank/DDBJ databases">
        <title>Oceanospirillum sp. nov. isolated from marine sediment.</title>
        <authorList>
            <person name="Ji X."/>
        </authorList>
    </citation>
    <scope>NUCLEOTIDE SEQUENCE [LARGE SCALE GENOMIC DNA]</scope>
    <source>
        <strain evidence="4 5">D5</strain>
    </source>
</reference>
<accession>A0A839IY65</accession>
<evidence type="ECO:0000259" key="3">
    <source>
        <dbReference type="PROSITE" id="PS50206"/>
    </source>
</evidence>
<dbReference type="PANTHER" id="PTHR43855:SF1">
    <property type="entry name" value="THIOSULFATE SULFURTRANSFERASE"/>
    <property type="match status" value="1"/>
</dbReference>
<gene>
    <name evidence="4" type="ORF">H4O21_24665</name>
</gene>
<name>A0A839IY65_9GAMM</name>
<protein>
    <recommendedName>
        <fullName evidence="2">Sulfurtransferase</fullName>
    </recommendedName>
</protein>
<dbReference type="Proteomes" id="UP000565262">
    <property type="component" value="Unassembled WGS sequence"/>
</dbReference>
<dbReference type="InterPro" id="IPR001307">
    <property type="entry name" value="Thiosulphate_STrfase_CS"/>
</dbReference>
<feature type="non-terminal residue" evidence="4">
    <location>
        <position position="1"/>
    </location>
</feature>
<evidence type="ECO:0000256" key="1">
    <source>
        <dbReference type="ARBA" id="ARBA00022737"/>
    </source>
</evidence>
<dbReference type="PROSITE" id="PS00683">
    <property type="entry name" value="RHODANESE_2"/>
    <property type="match status" value="1"/>
</dbReference>
<proteinExistence type="predicted"/>
<evidence type="ECO:0000256" key="2">
    <source>
        <dbReference type="RuleBase" id="RU000507"/>
    </source>
</evidence>
<dbReference type="GO" id="GO:0004792">
    <property type="term" value="F:thiosulfate-cyanide sulfurtransferase activity"/>
    <property type="evidence" value="ECO:0007669"/>
    <property type="project" value="InterPro"/>
</dbReference>
<feature type="domain" description="Rhodanese" evidence="3">
    <location>
        <begin position="14"/>
        <end position="104"/>
    </location>
</feature>
<evidence type="ECO:0000313" key="4">
    <source>
        <dbReference type="EMBL" id="MBB1489802.1"/>
    </source>
</evidence>
<dbReference type="PANTHER" id="PTHR43855">
    <property type="entry name" value="THIOSULFATE SULFURTRANSFERASE"/>
    <property type="match status" value="1"/>
</dbReference>
<comment type="caution">
    <text evidence="4">The sequence shown here is derived from an EMBL/GenBank/DDBJ whole genome shotgun (WGS) entry which is preliminary data.</text>
</comment>
<dbReference type="Gene3D" id="3.40.250.10">
    <property type="entry name" value="Rhodanese-like domain"/>
    <property type="match status" value="1"/>
</dbReference>
<dbReference type="PROSITE" id="PS50206">
    <property type="entry name" value="RHODANESE_3"/>
    <property type="match status" value="1"/>
</dbReference>
<keyword evidence="2 4" id="KW-0808">Transferase</keyword>
<dbReference type="AlphaFoldDB" id="A0A839IY65"/>
<keyword evidence="1" id="KW-0677">Repeat</keyword>
<dbReference type="CDD" id="cd01449">
    <property type="entry name" value="TST_Repeat_2"/>
    <property type="match status" value="1"/>
</dbReference>
<keyword evidence="5" id="KW-1185">Reference proteome</keyword>
<evidence type="ECO:0000313" key="5">
    <source>
        <dbReference type="Proteomes" id="UP000565262"/>
    </source>
</evidence>
<dbReference type="SUPFAM" id="SSF52821">
    <property type="entry name" value="Rhodanese/Cell cycle control phosphatase"/>
    <property type="match status" value="1"/>
</dbReference>
<sequence length="113" mass="12975">DEFSGKRQKKGATKGGRLPNSIHIDWAEAINYGGDMRFKELKELENIYSKLNIKKNDSIILYCHSGVRSAHTTFVLTQLLGYKNVKNYDGSWIEWSYFNDLPIEKDSITVLSD</sequence>
<dbReference type="EMBL" id="JACJFM010000223">
    <property type="protein sequence ID" value="MBB1489802.1"/>
    <property type="molecule type" value="Genomic_DNA"/>
</dbReference>
<dbReference type="InterPro" id="IPR051126">
    <property type="entry name" value="Thiosulfate_sulfurtransferase"/>
</dbReference>
<dbReference type="Pfam" id="PF00581">
    <property type="entry name" value="Rhodanese"/>
    <property type="match status" value="1"/>
</dbReference>
<dbReference type="InterPro" id="IPR036873">
    <property type="entry name" value="Rhodanese-like_dom_sf"/>
</dbReference>
<organism evidence="4 5">
    <name type="scientific">Oceanospirillum sediminis</name>
    <dbReference type="NCBI Taxonomy" id="2760088"/>
    <lineage>
        <taxon>Bacteria</taxon>
        <taxon>Pseudomonadati</taxon>
        <taxon>Pseudomonadota</taxon>
        <taxon>Gammaproteobacteria</taxon>
        <taxon>Oceanospirillales</taxon>
        <taxon>Oceanospirillaceae</taxon>
        <taxon>Oceanospirillum</taxon>
    </lineage>
</organism>